<evidence type="ECO:0000256" key="3">
    <source>
        <dbReference type="ARBA" id="ARBA00030771"/>
    </source>
</evidence>
<comment type="similarity">
    <text evidence="1">Belongs to the CDPS family.</text>
</comment>
<dbReference type="Proteomes" id="UP000292452">
    <property type="component" value="Unassembled WGS sequence"/>
</dbReference>
<dbReference type="RefSeq" id="WP_131124455.1">
    <property type="nucleotide sequence ID" value="NZ_SIXH01000203.1"/>
</dbReference>
<organism evidence="4 5">
    <name type="scientific">Streptomyces kasugaensis</name>
    <dbReference type="NCBI Taxonomy" id="1946"/>
    <lineage>
        <taxon>Bacteria</taxon>
        <taxon>Bacillati</taxon>
        <taxon>Actinomycetota</taxon>
        <taxon>Actinomycetes</taxon>
        <taxon>Kitasatosporales</taxon>
        <taxon>Streptomycetaceae</taxon>
        <taxon>Streptomyces</taxon>
    </lineage>
</organism>
<evidence type="ECO:0000256" key="2">
    <source>
        <dbReference type="ARBA" id="ARBA00022679"/>
    </source>
</evidence>
<dbReference type="AlphaFoldDB" id="A0A4Q9HRS6"/>
<dbReference type="NCBIfam" id="TIGR04539">
    <property type="entry name" value="tRNA_cyclodipep"/>
    <property type="match status" value="1"/>
</dbReference>
<name>A0A4Q9HRS6_STRKA</name>
<dbReference type="EMBL" id="SIXH01000203">
    <property type="protein sequence ID" value="TBO57667.1"/>
    <property type="molecule type" value="Genomic_DNA"/>
</dbReference>
<dbReference type="InterPro" id="IPR038622">
    <property type="entry name" value="CDPS_sf"/>
</dbReference>
<proteinExistence type="inferred from homology"/>
<evidence type="ECO:0000256" key="1">
    <source>
        <dbReference type="ARBA" id="ARBA00006034"/>
    </source>
</evidence>
<dbReference type="GO" id="GO:0016755">
    <property type="term" value="F:aminoacyltransferase activity"/>
    <property type="evidence" value="ECO:0007669"/>
    <property type="project" value="InterPro"/>
</dbReference>
<dbReference type="Pfam" id="PF16715">
    <property type="entry name" value="CDPS"/>
    <property type="match status" value="1"/>
</dbReference>
<sequence>MQSYPLLTTPDSKMYVEPLSDRSRLIWQRGEHALIGVSAGNGYFNQDRLTALMEWAEDSFAKVDVVYVDTHIDSMLIADGRVPESAVRSVKATLKDVRRRIRRALERLGPEAARFRVRALSEIMELPIYRTVEKRTDRAIEEDEEFSSICETMVHEIVQHRPGGSSDVTAEQVHAGLSYLKAEAPLFVDSPSIFGVSTSVLLYHTRTPVSQHLAQQTTGFCAAQGQAYVVVRPPSLAASET</sequence>
<protein>
    <recommendedName>
        <fullName evidence="3">Cyclodipeptide synthase</fullName>
    </recommendedName>
</protein>
<reference evidence="4 5" key="1">
    <citation type="submission" date="2019-02" db="EMBL/GenBank/DDBJ databases">
        <title>Draft Genome Sequence of Streptomyces sp. AM-2504, identified by 16S rRNA comparative analysis as a Streptomyces Kasugaensis strain.</title>
        <authorList>
            <person name="Napolioni V."/>
            <person name="Giuliodori A.M."/>
            <person name="Spurio R."/>
            <person name="Fabbretti A."/>
        </authorList>
    </citation>
    <scope>NUCLEOTIDE SEQUENCE [LARGE SCALE GENOMIC DNA]</scope>
    <source>
        <strain evidence="4 5">AM-2504</strain>
    </source>
</reference>
<dbReference type="InterPro" id="IPR030903">
    <property type="entry name" value="CDPS"/>
</dbReference>
<keyword evidence="5" id="KW-1185">Reference proteome</keyword>
<evidence type="ECO:0000313" key="4">
    <source>
        <dbReference type="EMBL" id="TBO57667.1"/>
    </source>
</evidence>
<gene>
    <name evidence="4" type="ORF">EYS09_21510</name>
</gene>
<keyword evidence="2" id="KW-0808">Transferase</keyword>
<accession>A0A4Q9HRS6</accession>
<dbReference type="Gene3D" id="3.40.50.11710">
    <property type="entry name" value="Cyclodipeptide synthase"/>
    <property type="match status" value="1"/>
</dbReference>
<evidence type="ECO:0000313" key="5">
    <source>
        <dbReference type="Proteomes" id="UP000292452"/>
    </source>
</evidence>
<comment type="caution">
    <text evidence="4">The sequence shown here is derived from an EMBL/GenBank/DDBJ whole genome shotgun (WGS) entry which is preliminary data.</text>
</comment>